<dbReference type="AlphaFoldDB" id="A0A7X6RPV1"/>
<reference evidence="2 3" key="1">
    <citation type="submission" date="2020-04" db="EMBL/GenBank/DDBJ databases">
        <title>MicrobeNet Type strains.</title>
        <authorList>
            <person name="Nicholson A.C."/>
        </authorList>
    </citation>
    <scope>NUCLEOTIDE SEQUENCE [LARGE SCALE GENOMIC DNA]</scope>
    <source>
        <strain evidence="2 3">ATCC 23612</strain>
    </source>
</reference>
<proteinExistence type="predicted"/>
<evidence type="ECO:0000313" key="3">
    <source>
        <dbReference type="Proteomes" id="UP000553209"/>
    </source>
</evidence>
<organism evidence="2 3">
    <name type="scientific">Nocardiopsis alborubida</name>
    <dbReference type="NCBI Taxonomy" id="146802"/>
    <lineage>
        <taxon>Bacteria</taxon>
        <taxon>Bacillati</taxon>
        <taxon>Actinomycetota</taxon>
        <taxon>Actinomycetes</taxon>
        <taxon>Streptosporangiales</taxon>
        <taxon>Nocardiopsidaceae</taxon>
        <taxon>Nocardiopsis</taxon>
    </lineage>
</organism>
<protein>
    <submittedName>
        <fullName evidence="2">DinB family protein</fullName>
    </submittedName>
</protein>
<dbReference type="EMBL" id="JAAXPG010000007">
    <property type="protein sequence ID" value="NKY97988.1"/>
    <property type="molecule type" value="Genomic_DNA"/>
</dbReference>
<dbReference type="SUPFAM" id="SSF109854">
    <property type="entry name" value="DinB/YfiT-like putative metalloenzymes"/>
    <property type="match status" value="1"/>
</dbReference>
<accession>A0A7X6RPV1</accession>
<comment type="caution">
    <text evidence="2">The sequence shown here is derived from an EMBL/GenBank/DDBJ whole genome shotgun (WGS) entry which is preliminary data.</text>
</comment>
<evidence type="ECO:0000313" key="2">
    <source>
        <dbReference type="EMBL" id="NKY97988.1"/>
    </source>
</evidence>
<dbReference type="RefSeq" id="WP_061080448.1">
    <property type="nucleotide sequence ID" value="NZ_JAAXPG010000007.1"/>
</dbReference>
<dbReference type="InterPro" id="IPR007061">
    <property type="entry name" value="MST-like"/>
</dbReference>
<name>A0A7X6RPV1_9ACTN</name>
<gene>
    <name evidence="2" type="ORF">HGB44_10015</name>
</gene>
<evidence type="ECO:0000256" key="1">
    <source>
        <dbReference type="SAM" id="MobiDB-lite"/>
    </source>
</evidence>
<keyword evidence="3" id="KW-1185">Reference proteome</keyword>
<dbReference type="Proteomes" id="UP000553209">
    <property type="component" value="Unassembled WGS sequence"/>
</dbReference>
<dbReference type="Pfam" id="PF04978">
    <property type="entry name" value="MST"/>
    <property type="match status" value="1"/>
</dbReference>
<dbReference type="InterPro" id="IPR034660">
    <property type="entry name" value="DinB/YfiT-like"/>
</dbReference>
<feature type="region of interest" description="Disordered" evidence="1">
    <location>
        <begin position="1"/>
        <end position="22"/>
    </location>
</feature>
<dbReference type="Gene3D" id="1.20.120.450">
    <property type="entry name" value="dinb family like domain"/>
    <property type="match status" value="1"/>
</dbReference>
<sequence length="187" mass="21034">MSTQRADMFLAPDEDPREGRPRPVGERAVLVEFLHLQRTTLELKCSGLDADALARRSVPPSTMSLLGLVRHMSEVERAWFRCRLGGRSREQAPLLYASASAPDGDFDGAVADPAVVEEAWATWREECAHTDAFVARAPDLESPAWTDPHNDRVWGLREVLVHMVEEYARHNGHADLLRERIDGRRGQ</sequence>